<protein>
    <submittedName>
        <fullName evidence="1">Uncharacterized protein</fullName>
    </submittedName>
</protein>
<dbReference type="EMBL" id="SWBR01000001">
    <property type="protein sequence ID" value="TKC12134.1"/>
    <property type="molecule type" value="Genomic_DNA"/>
</dbReference>
<proteinExistence type="predicted"/>
<name>A0A4U1CTL4_9SPHI</name>
<accession>A0A4U1CTL4</accession>
<comment type="caution">
    <text evidence="1">The sequence shown here is derived from an EMBL/GenBank/DDBJ whole genome shotgun (WGS) entry which is preliminary data.</text>
</comment>
<dbReference type="InterPro" id="IPR053851">
    <property type="entry name" value="DUF6929"/>
</dbReference>
<sequence>MDRQLSIFATIKGIGSASGLWLKQNLLYLIGDNSAYLYEYNTVNKSLTKIQILKDAKALVNIAKADKPDFEVLCHYQNTLYILGSGSTANRNLMIAYNLETKKITPHQLSSVYAAIKKTCAIDDDNLNIEGAVFDGNNWFLFNRGNGNATKNGVIKIYGDNLAAIEKIEFTSIVLLKTNQKLASFTDAVLHQNQLYFIAAAEDTTSTYHDGEILGSYIGSLNADTLSLNFTKQISTHQKFEGITFLKQNTNAIEFLLCEDRDTAILETVIYKLVLAQ</sequence>
<gene>
    <name evidence="1" type="ORF">FA048_00505</name>
</gene>
<dbReference type="AlphaFoldDB" id="A0A4U1CTL4"/>
<organism evidence="1 2">
    <name type="scientific">Pedobacter polaris</name>
    <dbReference type="NCBI Taxonomy" id="2571273"/>
    <lineage>
        <taxon>Bacteria</taxon>
        <taxon>Pseudomonadati</taxon>
        <taxon>Bacteroidota</taxon>
        <taxon>Sphingobacteriia</taxon>
        <taxon>Sphingobacteriales</taxon>
        <taxon>Sphingobacteriaceae</taxon>
        <taxon>Pedobacter</taxon>
    </lineage>
</organism>
<evidence type="ECO:0000313" key="2">
    <source>
        <dbReference type="Proteomes" id="UP000309488"/>
    </source>
</evidence>
<keyword evidence="2" id="KW-1185">Reference proteome</keyword>
<evidence type="ECO:0000313" key="1">
    <source>
        <dbReference type="EMBL" id="TKC12134.1"/>
    </source>
</evidence>
<dbReference type="OrthoDB" id="6710009at2"/>
<dbReference type="RefSeq" id="WP_136838046.1">
    <property type="nucleotide sequence ID" value="NZ_SWBR01000001.1"/>
</dbReference>
<reference evidence="1 2" key="1">
    <citation type="submission" date="2019-04" db="EMBL/GenBank/DDBJ databases">
        <title>Pedobacter sp. RP-3-22 sp. nov., isolated from Arctic soil.</title>
        <authorList>
            <person name="Dahal R.H."/>
            <person name="Kim D.-U."/>
        </authorList>
    </citation>
    <scope>NUCLEOTIDE SEQUENCE [LARGE SCALE GENOMIC DNA]</scope>
    <source>
        <strain evidence="1 2">RP-3-22</strain>
    </source>
</reference>
<dbReference type="Pfam" id="PF22000">
    <property type="entry name" value="DUF6929"/>
    <property type="match status" value="1"/>
</dbReference>
<dbReference type="Proteomes" id="UP000309488">
    <property type="component" value="Unassembled WGS sequence"/>
</dbReference>